<accession>A0A7X0C4X1</accession>
<dbReference type="SUPFAM" id="SSF48452">
    <property type="entry name" value="TPR-like"/>
    <property type="match status" value="1"/>
</dbReference>
<dbReference type="SUPFAM" id="SSF52540">
    <property type="entry name" value="P-loop containing nucleoside triphosphate hydrolases"/>
    <property type="match status" value="1"/>
</dbReference>
<dbReference type="PANTHER" id="PTHR47691">
    <property type="entry name" value="REGULATOR-RELATED"/>
    <property type="match status" value="1"/>
</dbReference>
<dbReference type="InterPro" id="IPR036388">
    <property type="entry name" value="WH-like_DNA-bd_sf"/>
</dbReference>
<dbReference type="GO" id="GO:0006355">
    <property type="term" value="P:regulation of DNA-templated transcription"/>
    <property type="evidence" value="ECO:0007669"/>
    <property type="project" value="InterPro"/>
</dbReference>
<evidence type="ECO:0000259" key="1">
    <source>
        <dbReference type="PROSITE" id="PS50043"/>
    </source>
</evidence>
<dbReference type="GO" id="GO:0016887">
    <property type="term" value="F:ATP hydrolysis activity"/>
    <property type="evidence" value="ECO:0007669"/>
    <property type="project" value="InterPro"/>
</dbReference>
<evidence type="ECO:0000313" key="2">
    <source>
        <dbReference type="EMBL" id="MBB6348594.1"/>
    </source>
</evidence>
<name>A0A7X0C4X1_9ACTN</name>
<dbReference type="PRINTS" id="PR00038">
    <property type="entry name" value="HTHLUXR"/>
</dbReference>
<dbReference type="PANTHER" id="PTHR47691:SF3">
    <property type="entry name" value="HTH-TYPE TRANSCRIPTIONAL REGULATOR RV0890C-RELATED"/>
    <property type="match status" value="1"/>
</dbReference>
<dbReference type="PROSITE" id="PS50043">
    <property type="entry name" value="HTH_LUXR_2"/>
    <property type="match status" value="1"/>
</dbReference>
<evidence type="ECO:0000313" key="3">
    <source>
        <dbReference type="Proteomes" id="UP000583800"/>
    </source>
</evidence>
<keyword evidence="2" id="KW-0723">Serine/threonine-protein kinase</keyword>
<feature type="domain" description="HTH luxR-type" evidence="1">
    <location>
        <begin position="671"/>
        <end position="736"/>
    </location>
</feature>
<organism evidence="2 3">
    <name type="scientific">Nonomuraea muscovyensis</name>
    <dbReference type="NCBI Taxonomy" id="1124761"/>
    <lineage>
        <taxon>Bacteria</taxon>
        <taxon>Bacillati</taxon>
        <taxon>Actinomycetota</taxon>
        <taxon>Actinomycetes</taxon>
        <taxon>Streptosporangiales</taxon>
        <taxon>Streptosporangiaceae</taxon>
        <taxon>Nonomuraea</taxon>
    </lineage>
</organism>
<dbReference type="Pfam" id="PF13401">
    <property type="entry name" value="AAA_22"/>
    <property type="match status" value="1"/>
</dbReference>
<dbReference type="PRINTS" id="PR00364">
    <property type="entry name" value="DISEASERSIST"/>
</dbReference>
<dbReference type="GO" id="GO:0004674">
    <property type="term" value="F:protein serine/threonine kinase activity"/>
    <property type="evidence" value="ECO:0007669"/>
    <property type="project" value="UniProtKB-KW"/>
</dbReference>
<dbReference type="GO" id="GO:0003677">
    <property type="term" value="F:DNA binding"/>
    <property type="evidence" value="ECO:0007669"/>
    <property type="project" value="InterPro"/>
</dbReference>
<dbReference type="CDD" id="cd06170">
    <property type="entry name" value="LuxR_C_like"/>
    <property type="match status" value="1"/>
</dbReference>
<dbReference type="Gene3D" id="3.40.50.300">
    <property type="entry name" value="P-loop containing nucleotide triphosphate hydrolases"/>
    <property type="match status" value="1"/>
</dbReference>
<keyword evidence="3" id="KW-1185">Reference proteome</keyword>
<protein>
    <submittedName>
        <fullName evidence="2">Non-specific serine/threonine protein kinase</fullName>
        <ecNumber evidence="2">2.7.11.1</ecNumber>
    </submittedName>
</protein>
<proteinExistence type="predicted"/>
<dbReference type="EC" id="2.7.11.1" evidence="2"/>
<gene>
    <name evidence="2" type="ORF">FHU36_005139</name>
</gene>
<dbReference type="Pfam" id="PF00196">
    <property type="entry name" value="GerE"/>
    <property type="match status" value="1"/>
</dbReference>
<sequence>MTSFVGRRRELAEARRLLSAARVVTLTGVGGVGKTRLAMRLADEVRRAFPAGVWLVDLTAVETPELLVHAVGEALEIQDRSARPALQVLVENLRGKQALLLLDNCEHVISECAELADRLVRHLPDLRILATSRQTLGIAGEQVLHVPTLPSDEAVQLFAERAQTVLRGFTLTGADRRSVELICARLDGIPLAIELASARLRVLSPAQVLERLDDRFGLLTTGSRTALPRRQTLREMIGWSHALCTKQEQLLWARASVFADGIELEAAEEVCSGDGISPEEVIDVVTGLVDKSILIREEHAHRVRYRLLETIKQYGRERLRELGQEEELRRRHRDWFHRLVARAEPEWFGPGQAEWFALLRVEQGNIRVALDFCVTERHEARSGLSMAAALCYYWIATSSLREGRRWLDLLLSLDTAPTAVRAKALIVDARLAILQSDFASAGPVLRDGRALAGRLDDARTLAMSMHVEGLGALIDQDLPRAVILLGTSCKRYEHLGDRMSAAISQMYLATAQSYLGDHDQAAALFDDCVAVCDAHGELWFKSYALCVSGIAAWRVGDASGAHALQLESIRLKRPFNDRLGLAMCVEVMAWITAEQGENERAARLLGAVANLWKSIGGPLFGYLTDHHARCEEAVRRALPARTFDDAVHKGAGLSLAALIELALREDAAAPEAAEPSPLTRREAEIAELVARGMSNKEIAAALVIAQRTAEAHVEHILAKLGFKSRAQIAVWMSERSRAQRPISVHDRTDPPVATA</sequence>
<dbReference type="SMART" id="SM00421">
    <property type="entry name" value="HTH_LUXR"/>
    <property type="match status" value="1"/>
</dbReference>
<reference evidence="2 3" key="1">
    <citation type="submission" date="2020-08" db="EMBL/GenBank/DDBJ databases">
        <title>Sequencing the genomes of 1000 actinobacteria strains.</title>
        <authorList>
            <person name="Klenk H.-P."/>
        </authorList>
    </citation>
    <scope>NUCLEOTIDE SEQUENCE [LARGE SCALE GENOMIC DNA]</scope>
    <source>
        <strain evidence="2 3">DSM 45913</strain>
    </source>
</reference>
<dbReference type="Gene3D" id="1.25.40.10">
    <property type="entry name" value="Tetratricopeptide repeat domain"/>
    <property type="match status" value="1"/>
</dbReference>
<dbReference type="InterPro" id="IPR016032">
    <property type="entry name" value="Sig_transdc_resp-reg_C-effctor"/>
</dbReference>
<dbReference type="InterPro" id="IPR027417">
    <property type="entry name" value="P-loop_NTPase"/>
</dbReference>
<dbReference type="EMBL" id="JACHJB010000002">
    <property type="protein sequence ID" value="MBB6348594.1"/>
    <property type="molecule type" value="Genomic_DNA"/>
</dbReference>
<keyword evidence="2" id="KW-0418">Kinase</keyword>
<dbReference type="Proteomes" id="UP000583800">
    <property type="component" value="Unassembled WGS sequence"/>
</dbReference>
<keyword evidence="2" id="KW-0808">Transferase</keyword>
<dbReference type="AlphaFoldDB" id="A0A7X0C4X1"/>
<dbReference type="SUPFAM" id="SSF46894">
    <property type="entry name" value="C-terminal effector domain of the bipartite response regulators"/>
    <property type="match status" value="1"/>
</dbReference>
<dbReference type="InterPro" id="IPR000792">
    <property type="entry name" value="Tscrpt_reg_LuxR_C"/>
</dbReference>
<comment type="caution">
    <text evidence="2">The sequence shown here is derived from an EMBL/GenBank/DDBJ whole genome shotgun (WGS) entry which is preliminary data.</text>
</comment>
<dbReference type="Gene3D" id="1.10.10.10">
    <property type="entry name" value="Winged helix-like DNA-binding domain superfamily/Winged helix DNA-binding domain"/>
    <property type="match status" value="1"/>
</dbReference>
<dbReference type="RefSeq" id="WP_312891798.1">
    <property type="nucleotide sequence ID" value="NZ_JACHJB010000002.1"/>
</dbReference>
<dbReference type="InterPro" id="IPR011990">
    <property type="entry name" value="TPR-like_helical_dom_sf"/>
</dbReference>
<dbReference type="InterPro" id="IPR049945">
    <property type="entry name" value="AAA_22"/>
</dbReference>